<feature type="compositionally biased region" description="Basic residues" evidence="1">
    <location>
        <begin position="206"/>
        <end position="232"/>
    </location>
</feature>
<gene>
    <name evidence="2" type="ORF">SCF082_LOCUS19506</name>
</gene>
<dbReference type="Proteomes" id="UP001642464">
    <property type="component" value="Unassembled WGS sequence"/>
</dbReference>
<evidence type="ECO:0000313" key="2">
    <source>
        <dbReference type="EMBL" id="CAK9031121.1"/>
    </source>
</evidence>
<proteinExistence type="predicted"/>
<keyword evidence="3" id="KW-1185">Reference proteome</keyword>
<comment type="caution">
    <text evidence="2">The sequence shown here is derived from an EMBL/GenBank/DDBJ whole genome shotgun (WGS) entry which is preliminary data.</text>
</comment>
<feature type="compositionally biased region" description="Basic and acidic residues" evidence="1">
    <location>
        <begin position="143"/>
        <end position="166"/>
    </location>
</feature>
<name>A0ABP0KW83_9DINO</name>
<organism evidence="2 3">
    <name type="scientific">Durusdinium trenchii</name>
    <dbReference type="NCBI Taxonomy" id="1381693"/>
    <lineage>
        <taxon>Eukaryota</taxon>
        <taxon>Sar</taxon>
        <taxon>Alveolata</taxon>
        <taxon>Dinophyceae</taxon>
        <taxon>Suessiales</taxon>
        <taxon>Symbiodiniaceae</taxon>
        <taxon>Durusdinium</taxon>
    </lineage>
</organism>
<sequence>MRFSRSLSSPRTPVEVQRAGRAAFRNSGMLQVLIEQWTACSGCWSQSDFYYQVKQRRRHRQMGSRKWMCKSEIEAKFGSKEVAQQIIAAKSSDPEIAQSHIRANPDLHGLDSEETRQYLIWDHDGDESVVDNVTTTLFAAADKDDGRSKTRAVKDKKGRKKDEDKGKKKKKSSSSDSSSSSVSSKKSSSTPRKEAHQELWNPNDKKHPKKGKKGGKKVKKDKAKKGKGKKKSSSSSSSSEPRETEEERKKREEKERAEEEKRKAAEKEKEKKEAFKKDLRKGTQALSKICSLIAKATTLDDRLRNMSASVKGAILAEVTPHLSKMKSARDRLQKSCDAAKEIHQVKVPVKDEKTGRIKFQQFPILHPHEILAYLWNEVKIELRQSDVAEYWRHAWQVREPWAIGCPATEEHIPIGLHGDSARLWSQNKFEKVMAVTLNICLFRPRSVRFSRWCLFSCPHHLVYKNRTLNAFWRRIAWSLEHAFQGVHPLSRPGGKPLLTKRERDHGGQQLSSSGARWALTECRGDWEWHVQVFRPKASWQATKVCFRCPAQSKDNHLYWAHGDDCTWESAEYGLQAFISQRLKENNLCPLLTLRMFQHPSLLRWCTMHTLNLGLAFAANGGSLVLLAEIQYFGPGSFSDQLDAAYRDFQSYCRTRRIRHSQPPFVEKMVKKKTGEILLTAKAYNGRLIAMWLNHCLLDVVQNNQDNQLLVLTSVAMILG</sequence>
<dbReference type="EMBL" id="CAXAMM010013336">
    <property type="protein sequence ID" value="CAK9031121.1"/>
    <property type="molecule type" value="Genomic_DNA"/>
</dbReference>
<evidence type="ECO:0000256" key="1">
    <source>
        <dbReference type="SAM" id="MobiDB-lite"/>
    </source>
</evidence>
<feature type="compositionally biased region" description="Basic and acidic residues" evidence="1">
    <location>
        <begin position="240"/>
        <end position="279"/>
    </location>
</feature>
<feature type="region of interest" description="Disordered" evidence="1">
    <location>
        <begin position="143"/>
        <end position="279"/>
    </location>
</feature>
<reference evidence="2 3" key="1">
    <citation type="submission" date="2024-02" db="EMBL/GenBank/DDBJ databases">
        <authorList>
            <person name="Chen Y."/>
            <person name="Shah S."/>
            <person name="Dougan E. K."/>
            <person name="Thang M."/>
            <person name="Chan C."/>
        </authorList>
    </citation>
    <scope>NUCLEOTIDE SEQUENCE [LARGE SCALE GENOMIC DNA]</scope>
</reference>
<feature type="compositionally biased region" description="Low complexity" evidence="1">
    <location>
        <begin position="174"/>
        <end position="189"/>
    </location>
</feature>
<accession>A0ABP0KW83</accession>
<evidence type="ECO:0000313" key="3">
    <source>
        <dbReference type="Proteomes" id="UP001642464"/>
    </source>
</evidence>
<protein>
    <submittedName>
        <fullName evidence="2">Telomerase Cajal body protein 1</fullName>
    </submittedName>
</protein>